<feature type="domain" description="DUF7731" evidence="2">
    <location>
        <begin position="120"/>
        <end position="218"/>
    </location>
</feature>
<protein>
    <recommendedName>
        <fullName evidence="2">DUF7731 domain-containing protein</fullName>
    </recommendedName>
</protein>
<dbReference type="InterPro" id="IPR056633">
    <property type="entry name" value="DUF7731"/>
</dbReference>
<gene>
    <name evidence="3" type="ORF">ACJRO7_032517</name>
</gene>
<dbReference type="EMBL" id="JBJKBG010000008">
    <property type="protein sequence ID" value="KAL3727781.1"/>
    <property type="molecule type" value="Genomic_DNA"/>
</dbReference>
<dbReference type="Pfam" id="PF24865">
    <property type="entry name" value="DUF7731"/>
    <property type="match status" value="1"/>
</dbReference>
<feature type="chain" id="PRO_5044842259" description="DUF7731 domain-containing protein" evidence="1">
    <location>
        <begin position="32"/>
        <end position="247"/>
    </location>
</feature>
<keyword evidence="4" id="KW-1185">Reference proteome</keyword>
<comment type="caution">
    <text evidence="3">The sequence shown here is derived from an EMBL/GenBank/DDBJ whole genome shotgun (WGS) entry which is preliminary data.</text>
</comment>
<evidence type="ECO:0000256" key="1">
    <source>
        <dbReference type="SAM" id="SignalP"/>
    </source>
</evidence>
<reference evidence="3 4" key="1">
    <citation type="submission" date="2024-11" db="EMBL/GenBank/DDBJ databases">
        <title>Chromosome-level genome assembly of Eucalyptus globulus Labill. provides insights into its genome evolution.</title>
        <authorList>
            <person name="Li X."/>
        </authorList>
    </citation>
    <scope>NUCLEOTIDE SEQUENCE [LARGE SCALE GENOMIC DNA]</scope>
    <source>
        <strain evidence="3">CL2024</strain>
        <tissue evidence="3">Fresh tender leaves</tissue>
    </source>
</reference>
<dbReference type="PANTHER" id="PTHR34366:SF2">
    <property type="entry name" value="OS07G0289901 PROTEIN"/>
    <property type="match status" value="1"/>
</dbReference>
<proteinExistence type="predicted"/>
<organism evidence="3 4">
    <name type="scientific">Eucalyptus globulus</name>
    <name type="common">Tasmanian blue gum</name>
    <dbReference type="NCBI Taxonomy" id="34317"/>
    <lineage>
        <taxon>Eukaryota</taxon>
        <taxon>Viridiplantae</taxon>
        <taxon>Streptophyta</taxon>
        <taxon>Embryophyta</taxon>
        <taxon>Tracheophyta</taxon>
        <taxon>Spermatophyta</taxon>
        <taxon>Magnoliopsida</taxon>
        <taxon>eudicotyledons</taxon>
        <taxon>Gunneridae</taxon>
        <taxon>Pentapetalae</taxon>
        <taxon>rosids</taxon>
        <taxon>malvids</taxon>
        <taxon>Myrtales</taxon>
        <taxon>Myrtaceae</taxon>
        <taxon>Myrtoideae</taxon>
        <taxon>Eucalypteae</taxon>
        <taxon>Eucalyptus</taxon>
    </lineage>
</organism>
<accession>A0ABD3JTX8</accession>
<evidence type="ECO:0000259" key="2">
    <source>
        <dbReference type="Pfam" id="PF24865"/>
    </source>
</evidence>
<dbReference type="PANTHER" id="PTHR34366">
    <property type="entry name" value="OS07G0289901 PROTEIN-RELATED"/>
    <property type="match status" value="1"/>
</dbReference>
<keyword evidence="1" id="KW-0732">Signal</keyword>
<feature type="signal peptide" evidence="1">
    <location>
        <begin position="1"/>
        <end position="31"/>
    </location>
</feature>
<evidence type="ECO:0000313" key="3">
    <source>
        <dbReference type="EMBL" id="KAL3727781.1"/>
    </source>
</evidence>
<dbReference type="Proteomes" id="UP001634007">
    <property type="component" value="Unassembled WGS sequence"/>
</dbReference>
<name>A0ABD3JTX8_EUCGL</name>
<sequence>MALPVRSRLRVYALTLACLSVFCCNFGTADGQVTPVGGGGGGGFNQPGGGIGGGFNQPGGGIGGIGGFNPSGGGAGGGVGGGGGGGVGGGAGGAGGGFNPSGGGAGGTGGGGAGGFETPEIVAKALLCFDDKYIYQSCEESYRLDHGGDLHVPPEYTDEFCNGPCLSETNLVLTCIDGIVSNFIFDNHATIKDIQDTIHEGCSHGSQRGDFNVAEHIQAGGDGAPKDSKQAIFSIMMVAMGWLLLLC</sequence>
<evidence type="ECO:0000313" key="4">
    <source>
        <dbReference type="Proteomes" id="UP001634007"/>
    </source>
</evidence>
<dbReference type="AlphaFoldDB" id="A0ABD3JTX8"/>